<feature type="region of interest" description="Disordered" evidence="1">
    <location>
        <begin position="1096"/>
        <end position="1155"/>
    </location>
</feature>
<feature type="compositionally biased region" description="Basic and acidic residues" evidence="1">
    <location>
        <begin position="1120"/>
        <end position="1136"/>
    </location>
</feature>
<feature type="region of interest" description="Disordered" evidence="1">
    <location>
        <begin position="1189"/>
        <end position="1335"/>
    </location>
</feature>
<evidence type="ECO:0000256" key="1">
    <source>
        <dbReference type="SAM" id="MobiDB-lite"/>
    </source>
</evidence>
<organism evidence="2 3">
    <name type="scientific">Bombardia bombarda</name>
    <dbReference type="NCBI Taxonomy" id="252184"/>
    <lineage>
        <taxon>Eukaryota</taxon>
        <taxon>Fungi</taxon>
        <taxon>Dikarya</taxon>
        <taxon>Ascomycota</taxon>
        <taxon>Pezizomycotina</taxon>
        <taxon>Sordariomycetes</taxon>
        <taxon>Sordariomycetidae</taxon>
        <taxon>Sordariales</taxon>
        <taxon>Lasiosphaeriaceae</taxon>
        <taxon>Bombardia</taxon>
    </lineage>
</organism>
<name>A0AA39XAM4_9PEZI</name>
<feature type="region of interest" description="Disordered" evidence="1">
    <location>
        <begin position="903"/>
        <end position="1049"/>
    </location>
</feature>
<gene>
    <name evidence="2" type="ORF">B0T17DRAFT_506890</name>
</gene>
<sequence length="1335" mass="143943">MSGFNPGGFVVVPAFTPPPTPLPIDEENLAPSHIPCPKPWERIPVPGLHRTRPPTIWKRVANPYPSRLIGTSYVATVRELETAGQGPRKRARIGLYYSAFGVMDYKPEVDLPRDIAQELDEARRQTASHNEEAESLTIDFTTTPTTFPEKKLKFVPRKRHNSRYPIQPKTKPSNAADLQPRIEFHAPAMPEPQEIAQKMDDKQMLKRSTRRLSRRISLAPGEDSPRKLSAIHLSPGKRMLPPVLSPMKRPPATLSPRKVAESPLQSFRVNATPTKVILDSPKLSTPTQSPLKSSPIQKLLKSSPLQCTKSSPLMPVVSNISALSASSPTSPDITPLVFDQPIPELLAEPEHESRRRVSLQSARRIDRRSSVMSKMLDLESVRDPPSRRHSFGQTKNVPVDAKSRRVTMGMSFAASGGASHMFAGSDGHISAGDQSHGIKQSDSIPPPTIIAFEVDVGTNLDIFGQARKISSSSTVSRHSLDAMISSETRNQVFAGEATMEISVTHSTSLTETFSVDTSSLIKHDISVVDSPQETTTLQTTIPEETVTVNTSSLVQEDIPAAESPKETTPLQPNLPEEKVAAITSSPAKPDISVVDSLIDEIGTPEPLAKHFASLQQDMSIIDEVSDLFKTPSPAKEEQDDTSSVDGPPSSSPLSLIDGLEDIPSMPTQEIPAGSSSSIQDIATGSSSPIDAVETDAVLPTDSVSIVSELDFEAQNPEGLSTIYEDDESVTKDVRITGHVSVQVLTEELVVEVGAPSSPTTPVREPESDPIGLGTRLSPILEEGGSITDASSPSSESSGFTPINARQVSPLETRSPMHQTQPDNDFTELVGDDHHADEDVMIDLDDHPTATVEEVIEDDFTLAVEEAPRSDNDTLAMSALHEDSETEMLRKFVTRVTADKNAKAAAAAAAASSLPEKTPRPKRRSGSTGSSTTSTGSPIAKSDTPLKRTPLGEKSLNSPSLLKKRKHEEVEDEPAKDKEVMDDNNNASDKGSDAPRLKRRRKRADPVPEPSHEDSVSNTEADSSTSEPRRSTRARTTRVALRPSAPSANAIARARFPVRFSGPSGAMEESPLVSHLVMSKHRSDGKDLATFTRVNTRKNKQDALMPKQRLEQLAKDPYWQAKERKEAVDAKRSRAAESSDGSAEEGNVAESKPRVRWAETLASFQVEDSSVTRAMSSSLYADVIKGDDAMDELAGSPEPAVEEAPAEKKAPAKAVPTKKLPERKARSSRLQVPTPIKKVTAEKTTTTTPTVPAARASKATARTAAATTRTLAVSKAKAEPAAKAKAASSTTTSTTPAKAKTGMATKRTKIASLGMSVNGTPAPKRRGRPPNKPVSA</sequence>
<feature type="compositionally biased region" description="Low complexity" evidence="1">
    <location>
        <begin position="1282"/>
        <end position="1300"/>
    </location>
</feature>
<proteinExistence type="predicted"/>
<dbReference type="EMBL" id="JAULSR010000002">
    <property type="protein sequence ID" value="KAK0630419.1"/>
    <property type="molecule type" value="Genomic_DNA"/>
</dbReference>
<comment type="caution">
    <text evidence="2">The sequence shown here is derived from an EMBL/GenBank/DDBJ whole genome shotgun (WGS) entry which is preliminary data.</text>
</comment>
<feature type="region of interest" description="Disordered" evidence="1">
    <location>
        <begin position="782"/>
        <end position="801"/>
    </location>
</feature>
<feature type="compositionally biased region" description="Low complexity" evidence="1">
    <location>
        <begin position="1241"/>
        <end position="1274"/>
    </location>
</feature>
<evidence type="ECO:0000313" key="2">
    <source>
        <dbReference type="EMBL" id="KAK0630419.1"/>
    </source>
</evidence>
<evidence type="ECO:0000313" key="3">
    <source>
        <dbReference type="Proteomes" id="UP001174934"/>
    </source>
</evidence>
<feature type="compositionally biased region" description="Basic and acidic residues" evidence="1">
    <location>
        <begin position="966"/>
        <end position="980"/>
    </location>
</feature>
<accession>A0AA39XAM4</accession>
<feature type="compositionally biased region" description="Basic and acidic residues" evidence="1">
    <location>
        <begin position="1003"/>
        <end position="1014"/>
    </location>
</feature>
<dbReference type="Proteomes" id="UP001174934">
    <property type="component" value="Unassembled WGS sequence"/>
</dbReference>
<reference evidence="2" key="1">
    <citation type="submission" date="2023-06" db="EMBL/GenBank/DDBJ databases">
        <title>Genome-scale phylogeny and comparative genomics of the fungal order Sordariales.</title>
        <authorList>
            <consortium name="Lawrence Berkeley National Laboratory"/>
            <person name="Hensen N."/>
            <person name="Bonometti L."/>
            <person name="Westerberg I."/>
            <person name="Brannstrom I.O."/>
            <person name="Guillou S."/>
            <person name="Cros-Aarteil S."/>
            <person name="Calhoun S."/>
            <person name="Haridas S."/>
            <person name="Kuo A."/>
            <person name="Mondo S."/>
            <person name="Pangilinan J."/>
            <person name="Riley R."/>
            <person name="LaButti K."/>
            <person name="Andreopoulos B."/>
            <person name="Lipzen A."/>
            <person name="Chen C."/>
            <person name="Yanf M."/>
            <person name="Daum C."/>
            <person name="Ng V."/>
            <person name="Clum A."/>
            <person name="Steindorff A."/>
            <person name="Ohm R."/>
            <person name="Martin F."/>
            <person name="Silar P."/>
            <person name="Natvig D."/>
            <person name="Lalanne C."/>
            <person name="Gautier V."/>
            <person name="Ament-velasquez S.L."/>
            <person name="Kruys A."/>
            <person name="Hutchinson M.I."/>
            <person name="Powell A.J."/>
            <person name="Barry K."/>
            <person name="Miller A.N."/>
            <person name="Grigoriev I.V."/>
            <person name="Debuchy R."/>
            <person name="Gladieux P."/>
            <person name="Thoren M.H."/>
            <person name="Johannesson H."/>
        </authorList>
    </citation>
    <scope>NUCLEOTIDE SEQUENCE</scope>
    <source>
        <strain evidence="2">SMH3391-2</strain>
    </source>
</reference>
<protein>
    <submittedName>
        <fullName evidence="2">Uncharacterized protein</fullName>
    </submittedName>
</protein>
<feature type="region of interest" description="Disordered" evidence="1">
    <location>
        <begin position="236"/>
        <end position="260"/>
    </location>
</feature>
<keyword evidence="3" id="KW-1185">Reference proteome</keyword>
<feature type="region of interest" description="Disordered" evidence="1">
    <location>
        <begin position="630"/>
        <end position="687"/>
    </location>
</feature>
<feature type="compositionally biased region" description="Low complexity" evidence="1">
    <location>
        <begin position="925"/>
        <end position="936"/>
    </location>
</feature>
<feature type="compositionally biased region" description="Polar residues" evidence="1">
    <location>
        <begin position="673"/>
        <end position="687"/>
    </location>
</feature>